<dbReference type="Proteomes" id="UP000233458">
    <property type="component" value="Chromosome"/>
</dbReference>
<dbReference type="PANTHER" id="PTHR21320">
    <property type="entry name" value="CYTOCHROME C OXIDASE ASSEMBLY PROTEIN COX11-RELATED"/>
    <property type="match status" value="1"/>
</dbReference>
<dbReference type="GO" id="GO:0005886">
    <property type="term" value="C:plasma membrane"/>
    <property type="evidence" value="ECO:0007669"/>
    <property type="project" value="UniProtKB-SubCell"/>
</dbReference>
<evidence type="ECO:0000313" key="13">
    <source>
        <dbReference type="Proteomes" id="UP000233597"/>
    </source>
</evidence>
<keyword evidence="6" id="KW-0735">Signal-anchor</keyword>
<reference evidence="10 12" key="2">
    <citation type="submission" date="2017-10" db="EMBL/GenBank/DDBJ databases">
        <title>Biodiversity and function of Thalassospira species in the particle-attached aromatic-hydrocarbon-degrading consortia from the surface seawater of the China South Sea.</title>
        <authorList>
            <person name="Dong C."/>
            <person name="Liu R."/>
            <person name="Shao Z."/>
        </authorList>
    </citation>
    <scope>NUCLEOTIDE SEQUENCE [LARGE SCALE GENOMIC DNA]</scope>
    <source>
        <strain evidence="10 12">CSC3H3</strain>
    </source>
</reference>
<evidence type="ECO:0000313" key="10">
    <source>
        <dbReference type="EMBL" id="AUG55170.1"/>
    </source>
</evidence>
<comment type="subcellular location">
    <subcellularLocation>
        <location evidence="2">Cell inner membrane</location>
        <topology evidence="2">Single-pass type II membrane protein</topology>
        <orientation evidence="2">Periplasmic side</orientation>
    </subcellularLocation>
</comment>
<evidence type="ECO:0000256" key="3">
    <source>
        <dbReference type="ARBA" id="ARBA00009620"/>
    </source>
</evidence>
<comment type="function">
    <text evidence="1">Exerts its effect at some terminal stage of cytochrome c oxidase synthesis, probably by being involved in the insertion of the copper B into subunit I.</text>
</comment>
<dbReference type="InterPro" id="IPR023471">
    <property type="entry name" value="CtaG/Cox11_dom_sf"/>
</dbReference>
<keyword evidence="9" id="KW-0472">Membrane</keyword>
<evidence type="ECO:0000256" key="6">
    <source>
        <dbReference type="ARBA" id="ARBA00022968"/>
    </source>
</evidence>
<sequence length="152" mass="16204">MPASVKTNEKATAPDAAVGTGKIKISFGGTSDPSMDWDFAPEQASMIVPLGENRLAFYAARNRSDRVVTGEAAYSVTPLEAGQYVSKLACFCFDAQRLEPGQNVDMPISFFVDPAIAEDPALRGLTEIKLSFAFYAVKTAAQVEVRSSESGG</sequence>
<name>A0A2N3KUI7_9PROT</name>
<keyword evidence="7" id="KW-1133">Transmembrane helix</keyword>
<keyword evidence="12" id="KW-1185">Reference proteome</keyword>
<evidence type="ECO:0000256" key="1">
    <source>
        <dbReference type="ARBA" id="ARBA00004007"/>
    </source>
</evidence>
<evidence type="ECO:0000313" key="12">
    <source>
        <dbReference type="Proteomes" id="UP000233458"/>
    </source>
</evidence>
<comment type="similarity">
    <text evidence="3">Belongs to the COX11/CtaG family.</text>
</comment>
<dbReference type="Gene3D" id="2.60.370.10">
    <property type="entry name" value="Ctag/Cox11"/>
    <property type="match status" value="1"/>
</dbReference>
<evidence type="ECO:0000256" key="5">
    <source>
        <dbReference type="ARBA" id="ARBA00022692"/>
    </source>
</evidence>
<dbReference type="EMBL" id="NWTK01000006">
    <property type="protein sequence ID" value="PKR54207.1"/>
    <property type="molecule type" value="Genomic_DNA"/>
</dbReference>
<keyword evidence="5" id="KW-0812">Transmembrane</keyword>
<proteinExistence type="inferred from homology"/>
<protein>
    <recommendedName>
        <fullName evidence="4">Cytochrome c oxidase assembly protein CtaG</fullName>
    </recommendedName>
</protein>
<dbReference type="FunFam" id="2.60.370.10:FF:000001">
    <property type="entry name" value="COX11 cytochrome c oxidase assembly homolog"/>
    <property type="match status" value="1"/>
</dbReference>
<reference evidence="11 13" key="1">
    <citation type="submission" date="2017-09" db="EMBL/GenBank/DDBJ databases">
        <title>Biodiversity and function of Thalassospira species in the particle-attached aromatic-hydrocarbon-degrading consortia from the surface seawater of the South China Sea.</title>
        <authorList>
            <person name="Dong C."/>
            <person name="Liu R."/>
            <person name="Shao Z."/>
        </authorList>
    </citation>
    <scope>NUCLEOTIDE SEQUENCE [LARGE SCALE GENOMIC DNA]</scope>
    <source>
        <strain evidence="11 13">CSC1P2</strain>
    </source>
</reference>
<dbReference type="SUPFAM" id="SSF110111">
    <property type="entry name" value="Ctag/Cox11"/>
    <property type="match status" value="1"/>
</dbReference>
<organism evidence="11 13">
    <name type="scientific">Thalassospira marina</name>
    <dbReference type="NCBI Taxonomy" id="2048283"/>
    <lineage>
        <taxon>Bacteria</taxon>
        <taxon>Pseudomonadati</taxon>
        <taxon>Pseudomonadota</taxon>
        <taxon>Alphaproteobacteria</taxon>
        <taxon>Rhodospirillales</taxon>
        <taxon>Thalassospiraceae</taxon>
        <taxon>Thalassospira</taxon>
    </lineage>
</organism>
<dbReference type="AlphaFoldDB" id="A0A2N3KUI7"/>
<accession>A0A2N3KUI7</accession>
<gene>
    <name evidence="11" type="ORF">COO20_10975</name>
    <name evidence="10" type="ORF">CSC3H3_16535</name>
</gene>
<dbReference type="OrthoDB" id="9804841at2"/>
<evidence type="ECO:0000256" key="4">
    <source>
        <dbReference type="ARBA" id="ARBA00015384"/>
    </source>
</evidence>
<evidence type="ECO:0000256" key="7">
    <source>
        <dbReference type="ARBA" id="ARBA00022989"/>
    </source>
</evidence>
<evidence type="ECO:0000256" key="8">
    <source>
        <dbReference type="ARBA" id="ARBA00023008"/>
    </source>
</evidence>
<dbReference type="InterPro" id="IPR007533">
    <property type="entry name" value="Cyt_c_oxidase_assmbl_CtaG"/>
</dbReference>
<dbReference type="EMBL" id="CP024199">
    <property type="protein sequence ID" value="AUG55170.1"/>
    <property type="molecule type" value="Genomic_DNA"/>
</dbReference>
<evidence type="ECO:0000256" key="9">
    <source>
        <dbReference type="ARBA" id="ARBA00023136"/>
    </source>
</evidence>
<dbReference type="Proteomes" id="UP000233597">
    <property type="component" value="Unassembled WGS sequence"/>
</dbReference>
<evidence type="ECO:0000313" key="11">
    <source>
        <dbReference type="EMBL" id="PKR54207.1"/>
    </source>
</evidence>
<evidence type="ECO:0000256" key="2">
    <source>
        <dbReference type="ARBA" id="ARBA00004382"/>
    </source>
</evidence>
<keyword evidence="8" id="KW-0186">Copper</keyword>
<dbReference type="PANTHER" id="PTHR21320:SF3">
    <property type="entry name" value="CYTOCHROME C OXIDASE ASSEMBLY PROTEIN COX11, MITOCHONDRIAL-RELATED"/>
    <property type="match status" value="1"/>
</dbReference>
<dbReference type="GO" id="GO:0005507">
    <property type="term" value="F:copper ion binding"/>
    <property type="evidence" value="ECO:0007669"/>
    <property type="project" value="InterPro"/>
</dbReference>
<dbReference type="Pfam" id="PF04442">
    <property type="entry name" value="CtaG_Cox11"/>
    <property type="match status" value="1"/>
</dbReference>
<dbReference type="KEGG" id="thac:CSC3H3_16535"/>